<dbReference type="GO" id="GO:0016832">
    <property type="term" value="F:aldehyde-lyase activity"/>
    <property type="evidence" value="ECO:0007669"/>
    <property type="project" value="TreeGrafter"/>
</dbReference>
<evidence type="ECO:0000256" key="3">
    <source>
        <dbReference type="ARBA" id="ARBA00023239"/>
    </source>
</evidence>
<evidence type="ECO:0000313" key="5">
    <source>
        <dbReference type="EMBL" id="BAQ17159.1"/>
    </source>
</evidence>
<dbReference type="AlphaFoldDB" id="A0A0A8K572"/>
<keyword evidence="6" id="KW-1185">Reference proteome</keyword>
<dbReference type="InterPro" id="IPR040442">
    <property type="entry name" value="Pyrv_kinase-like_dom_sf"/>
</dbReference>
<organism evidence="5 6">
    <name type="scientific">Methyloceanibacter caenitepidi</name>
    <dbReference type="NCBI Taxonomy" id="1384459"/>
    <lineage>
        <taxon>Bacteria</taxon>
        <taxon>Pseudomonadati</taxon>
        <taxon>Pseudomonadota</taxon>
        <taxon>Alphaproteobacteria</taxon>
        <taxon>Hyphomicrobiales</taxon>
        <taxon>Hyphomicrobiaceae</taxon>
        <taxon>Methyloceanibacter</taxon>
    </lineage>
</organism>
<feature type="domain" description="HpcH/HpaI aldolase/citrate lyase" evidence="4">
    <location>
        <begin position="19"/>
        <end position="238"/>
    </location>
</feature>
<dbReference type="OrthoDB" id="9802624at2"/>
<accession>A0A0A8K572</accession>
<dbReference type="PANTHER" id="PTHR30502:SF0">
    <property type="entry name" value="PHOSPHOENOLPYRUVATE CARBOXYLASE FAMILY PROTEIN"/>
    <property type="match status" value="1"/>
</dbReference>
<dbReference type="InterPro" id="IPR015813">
    <property type="entry name" value="Pyrv/PenolPyrv_kinase-like_dom"/>
</dbReference>
<dbReference type="SUPFAM" id="SSF51621">
    <property type="entry name" value="Phosphoenolpyruvate/pyruvate domain"/>
    <property type="match status" value="1"/>
</dbReference>
<sequence>MAKDLFRSAARKKQTLFNAWLMMNNPLAVELIGDAGWDCVTIDQQHGAGGNETMLSCLTAAKAAGLPAIVRVANNDPGLVGRALDAGAQGVMCPLIENVAEAESFVQAVKYPPRGNRSWGPYRAKIGASGDYFKTANRFTIACPQIETKGALADLDAILGLKGVDMVCFGPNDLSVALTGGIDIWAKEVLEAGREVLAKAREHGVMTLVFCNDIDFAKPRIKEGWDVVAIGTDTGWLASAAAATLAAAESTS</sequence>
<comment type="similarity">
    <text evidence="1">Belongs to the HpcH/HpaI aldolase family.</text>
</comment>
<dbReference type="InterPro" id="IPR050251">
    <property type="entry name" value="HpcH-HpaI_aldolase"/>
</dbReference>
<evidence type="ECO:0000313" key="6">
    <source>
        <dbReference type="Proteomes" id="UP000031643"/>
    </source>
</evidence>
<dbReference type="Pfam" id="PF03328">
    <property type="entry name" value="HpcH_HpaI"/>
    <property type="match status" value="1"/>
</dbReference>
<keyword evidence="3" id="KW-0456">Lyase</keyword>
<dbReference type="EMBL" id="AP014648">
    <property type="protein sequence ID" value="BAQ17159.1"/>
    <property type="molecule type" value="Genomic_DNA"/>
</dbReference>
<dbReference type="RefSeq" id="WP_045366554.1">
    <property type="nucleotide sequence ID" value="NZ_AP014648.1"/>
</dbReference>
<reference evidence="5 6" key="1">
    <citation type="submission" date="2014-09" db="EMBL/GenBank/DDBJ databases">
        <title>Genome sequencing of Methyloceanibacter caenitepidi Gela4.</title>
        <authorList>
            <person name="Takeuchi M."/>
            <person name="Susumu S."/>
            <person name="Kamagata Y."/>
            <person name="Oshima K."/>
            <person name="Hattori M."/>
            <person name="Iwasaki W."/>
        </authorList>
    </citation>
    <scope>NUCLEOTIDE SEQUENCE [LARGE SCALE GENOMIC DNA]</scope>
    <source>
        <strain evidence="5 6">Gela4</strain>
    </source>
</reference>
<evidence type="ECO:0000256" key="1">
    <source>
        <dbReference type="ARBA" id="ARBA00005568"/>
    </source>
</evidence>
<dbReference type="PANTHER" id="PTHR30502">
    <property type="entry name" value="2-KETO-3-DEOXY-L-RHAMNONATE ALDOLASE"/>
    <property type="match status" value="1"/>
</dbReference>
<dbReference type="KEGG" id="mcg:GL4_1705"/>
<proteinExistence type="inferred from homology"/>
<dbReference type="Proteomes" id="UP000031643">
    <property type="component" value="Chromosome"/>
</dbReference>
<dbReference type="HOGENOM" id="CLU_059964_3_2_5"/>
<keyword evidence="2" id="KW-0479">Metal-binding</keyword>
<name>A0A0A8K572_9HYPH</name>
<gene>
    <name evidence="5" type="ORF">GL4_1705</name>
</gene>
<dbReference type="STRING" id="1384459.GL4_1705"/>
<dbReference type="Gene3D" id="3.20.20.60">
    <property type="entry name" value="Phosphoenolpyruvate-binding domains"/>
    <property type="match status" value="1"/>
</dbReference>
<evidence type="ECO:0000256" key="2">
    <source>
        <dbReference type="ARBA" id="ARBA00022723"/>
    </source>
</evidence>
<dbReference type="InterPro" id="IPR005000">
    <property type="entry name" value="Aldolase/citrate-lyase_domain"/>
</dbReference>
<evidence type="ECO:0000259" key="4">
    <source>
        <dbReference type="Pfam" id="PF03328"/>
    </source>
</evidence>
<protein>
    <submittedName>
        <fullName evidence="5">2,4-dihydroxyhept-2-ene-1,7-dioic acid aldolase</fullName>
    </submittedName>
</protein>
<dbReference type="GO" id="GO:0046872">
    <property type="term" value="F:metal ion binding"/>
    <property type="evidence" value="ECO:0007669"/>
    <property type="project" value="UniProtKB-KW"/>
</dbReference>
<dbReference type="GO" id="GO:0005737">
    <property type="term" value="C:cytoplasm"/>
    <property type="evidence" value="ECO:0007669"/>
    <property type="project" value="TreeGrafter"/>
</dbReference>